<feature type="non-terminal residue" evidence="1">
    <location>
        <position position="1"/>
    </location>
</feature>
<sequence length="191" mass="21200">EALQIMIIHVALNVARHIFLSMSSPCLKFKKFTQEHAGATLQRNVLQKVVGTIRCPSSTHAGHRVLVSIVHSHKLVCPKFDERVAEKVRGKGKICDQSGPGFEKKMGDYNFHANFGPGGKYLVRHLQEALYTGIARQSSRFAKPFEGPVRCRQPGELLKSQKICSLRPRFAFSGRSHGSPRCCCSTTARVA</sequence>
<name>A0ABN9PIY2_9DINO</name>
<evidence type="ECO:0000313" key="2">
    <source>
        <dbReference type="Proteomes" id="UP001189429"/>
    </source>
</evidence>
<keyword evidence="2" id="KW-1185">Reference proteome</keyword>
<organism evidence="1 2">
    <name type="scientific">Prorocentrum cordatum</name>
    <dbReference type="NCBI Taxonomy" id="2364126"/>
    <lineage>
        <taxon>Eukaryota</taxon>
        <taxon>Sar</taxon>
        <taxon>Alveolata</taxon>
        <taxon>Dinophyceae</taxon>
        <taxon>Prorocentrales</taxon>
        <taxon>Prorocentraceae</taxon>
        <taxon>Prorocentrum</taxon>
    </lineage>
</organism>
<gene>
    <name evidence="1" type="ORF">PCOR1329_LOCUS2408</name>
</gene>
<dbReference type="Proteomes" id="UP001189429">
    <property type="component" value="Unassembled WGS sequence"/>
</dbReference>
<accession>A0ABN9PIY2</accession>
<proteinExistence type="predicted"/>
<reference evidence="1" key="1">
    <citation type="submission" date="2023-10" db="EMBL/GenBank/DDBJ databases">
        <authorList>
            <person name="Chen Y."/>
            <person name="Shah S."/>
            <person name="Dougan E. K."/>
            <person name="Thang M."/>
            <person name="Chan C."/>
        </authorList>
    </citation>
    <scope>NUCLEOTIDE SEQUENCE [LARGE SCALE GENOMIC DNA]</scope>
</reference>
<dbReference type="EMBL" id="CAUYUJ010000607">
    <property type="protein sequence ID" value="CAK0791546.1"/>
    <property type="molecule type" value="Genomic_DNA"/>
</dbReference>
<comment type="caution">
    <text evidence="1">The sequence shown here is derived from an EMBL/GenBank/DDBJ whole genome shotgun (WGS) entry which is preliminary data.</text>
</comment>
<protein>
    <submittedName>
        <fullName evidence="1">Uncharacterized protein</fullName>
    </submittedName>
</protein>
<evidence type="ECO:0000313" key="1">
    <source>
        <dbReference type="EMBL" id="CAK0791546.1"/>
    </source>
</evidence>